<dbReference type="Proteomes" id="UP000070458">
    <property type="component" value="Unassembled WGS sequence"/>
</dbReference>
<dbReference type="PATRIC" id="fig|28037.233.peg.1329"/>
<keyword evidence="1" id="KW-0378">Hydrolase</keyword>
<name>A0A139PR88_STRMT</name>
<dbReference type="AlphaFoldDB" id="A0A139PR88"/>
<accession>A0A139PR88</accession>
<proteinExistence type="predicted"/>
<evidence type="ECO:0000313" key="2">
    <source>
        <dbReference type="Proteomes" id="UP000070458"/>
    </source>
</evidence>
<dbReference type="GO" id="GO:0004386">
    <property type="term" value="F:helicase activity"/>
    <property type="evidence" value="ECO:0007669"/>
    <property type="project" value="UniProtKB-KW"/>
</dbReference>
<comment type="caution">
    <text evidence="1">The sequence shown here is derived from an EMBL/GenBank/DDBJ whole genome shotgun (WGS) entry which is preliminary data.</text>
</comment>
<keyword evidence="1" id="KW-0347">Helicase</keyword>
<keyword evidence="1" id="KW-0547">Nucleotide-binding</keyword>
<keyword evidence="1" id="KW-0067">ATP-binding</keyword>
<evidence type="ECO:0000313" key="1">
    <source>
        <dbReference type="EMBL" id="KXT92671.1"/>
    </source>
</evidence>
<dbReference type="EMBL" id="LQOD01000258">
    <property type="protein sequence ID" value="KXT92671.1"/>
    <property type="molecule type" value="Genomic_DNA"/>
</dbReference>
<sequence>MILLLLNKKELLKQSFSDFEIIYLYSSKIKFKPRQLHLAVLKYSLRLAS</sequence>
<gene>
    <name evidence="1" type="ORF">SMIDD26_01142</name>
</gene>
<protein>
    <submittedName>
        <fullName evidence="1">DNA/RNA helicase (DEAD/DEAH Box family)</fullName>
    </submittedName>
</protein>
<reference evidence="1 2" key="1">
    <citation type="submission" date="2016-01" db="EMBL/GenBank/DDBJ databases">
        <title>Highly variable Streptococcus oralis are common among viridans streptococci isolated from primates.</title>
        <authorList>
            <person name="Denapaite D."/>
            <person name="Rieger M."/>
            <person name="Koendgen S."/>
            <person name="Brueckner R."/>
            <person name="Ochigava I."/>
            <person name="Kappeler P."/>
            <person name="Maetz-Rensing K."/>
            <person name="Leendertz F."/>
            <person name="Hakenbeck R."/>
        </authorList>
    </citation>
    <scope>NUCLEOTIDE SEQUENCE [LARGE SCALE GENOMIC DNA]</scope>
    <source>
        <strain evidence="1 2">DD26</strain>
    </source>
</reference>
<organism evidence="1 2">
    <name type="scientific">Streptococcus mitis</name>
    <dbReference type="NCBI Taxonomy" id="28037"/>
    <lineage>
        <taxon>Bacteria</taxon>
        <taxon>Bacillati</taxon>
        <taxon>Bacillota</taxon>
        <taxon>Bacilli</taxon>
        <taxon>Lactobacillales</taxon>
        <taxon>Streptococcaceae</taxon>
        <taxon>Streptococcus</taxon>
        <taxon>Streptococcus mitis group</taxon>
    </lineage>
</organism>